<reference evidence="2 3" key="1">
    <citation type="journal article" date="2016" name="Nat. Commun.">
        <title>Thousands of microbial genomes shed light on interconnected biogeochemical processes in an aquifer system.</title>
        <authorList>
            <person name="Anantharaman K."/>
            <person name="Brown C.T."/>
            <person name="Hug L.A."/>
            <person name="Sharon I."/>
            <person name="Castelle C.J."/>
            <person name="Probst A.J."/>
            <person name="Thomas B.C."/>
            <person name="Singh A."/>
            <person name="Wilkins M.J."/>
            <person name="Karaoz U."/>
            <person name="Brodie E.L."/>
            <person name="Williams K.H."/>
            <person name="Hubbard S.S."/>
            <person name="Banfield J.F."/>
        </authorList>
    </citation>
    <scope>NUCLEOTIDE SEQUENCE [LARGE SCALE GENOMIC DNA]</scope>
</reference>
<dbReference type="Gene3D" id="3.40.50.1820">
    <property type="entry name" value="alpha/beta hydrolase"/>
    <property type="match status" value="1"/>
</dbReference>
<dbReference type="EMBL" id="MFJU01000026">
    <property type="protein sequence ID" value="OGG35444.1"/>
    <property type="molecule type" value="Genomic_DNA"/>
</dbReference>
<evidence type="ECO:0000313" key="2">
    <source>
        <dbReference type="EMBL" id="OGG35444.1"/>
    </source>
</evidence>
<dbReference type="STRING" id="1798391.A2968_00590"/>
<evidence type="ECO:0000313" key="3">
    <source>
        <dbReference type="Proteomes" id="UP000176228"/>
    </source>
</evidence>
<gene>
    <name evidence="2" type="ORF">A2968_00590</name>
</gene>
<dbReference type="InterPro" id="IPR050471">
    <property type="entry name" value="AB_hydrolase"/>
</dbReference>
<dbReference type="AlphaFoldDB" id="A0A1F6BET5"/>
<dbReference type="PANTHER" id="PTHR43433:SF4">
    <property type="entry name" value="NON-HEME CHLOROPEROXIDASE-RELATED"/>
    <property type="match status" value="1"/>
</dbReference>
<dbReference type="PRINTS" id="PR00111">
    <property type="entry name" value="ABHYDROLASE"/>
</dbReference>
<proteinExistence type="predicted"/>
<dbReference type="Proteomes" id="UP000176228">
    <property type="component" value="Unassembled WGS sequence"/>
</dbReference>
<dbReference type="Pfam" id="PF00561">
    <property type="entry name" value="Abhydrolase_1"/>
    <property type="match status" value="1"/>
</dbReference>
<feature type="domain" description="AB hydrolase-1" evidence="1">
    <location>
        <begin position="34"/>
        <end position="134"/>
    </location>
</feature>
<sequence length="299" mass="34467">MLPVFEKLLPYKITFHSVRLPLTDLHYMKYGTGKPLIIFPATISRLHNWTNLLQFMGDKFTSYFFELPGHGGSSSFRVPFKSELVARTFADFADYLKLETVNVMGFSFGGILTLKTVMAYPERVRSLILFAPCVSYKAVRFSQNRMAVLRSLLPLISKTQVQKLLLRTAHNEKTVNLLIDFLKFIGHLERTMEIRNTLLKLPADTLNTVIAEIREILTVDFAQEDWSRAGKIPLYFGMSVNDPLLNFQFTLDFLKSRFNNFKSTSFDFPFHQLPKEYDYQYLKKNMGGLLRSLDQGISG</sequence>
<dbReference type="SUPFAM" id="SSF53474">
    <property type="entry name" value="alpha/beta-Hydrolases"/>
    <property type="match status" value="1"/>
</dbReference>
<dbReference type="InterPro" id="IPR029058">
    <property type="entry name" value="AB_hydrolase_fold"/>
</dbReference>
<accession>A0A1F6BET5</accession>
<comment type="caution">
    <text evidence="2">The sequence shown here is derived from an EMBL/GenBank/DDBJ whole genome shotgun (WGS) entry which is preliminary data.</text>
</comment>
<dbReference type="PANTHER" id="PTHR43433">
    <property type="entry name" value="HYDROLASE, ALPHA/BETA FOLD FAMILY PROTEIN"/>
    <property type="match status" value="1"/>
</dbReference>
<name>A0A1F6BET5_9BACT</name>
<evidence type="ECO:0000259" key="1">
    <source>
        <dbReference type="Pfam" id="PF00561"/>
    </source>
</evidence>
<organism evidence="2 3">
    <name type="scientific">Candidatus Gottesmanbacteria bacterium RIFCSPLOWO2_01_FULL_42_22</name>
    <dbReference type="NCBI Taxonomy" id="1798391"/>
    <lineage>
        <taxon>Bacteria</taxon>
        <taxon>Candidatus Gottesmaniibacteriota</taxon>
    </lineage>
</organism>
<dbReference type="InterPro" id="IPR000073">
    <property type="entry name" value="AB_hydrolase_1"/>
</dbReference>
<protein>
    <recommendedName>
        <fullName evidence="1">AB hydrolase-1 domain-containing protein</fullName>
    </recommendedName>
</protein>